<dbReference type="EMBL" id="BBXV01000002">
    <property type="protein sequence ID" value="GAQ16185.1"/>
    <property type="molecule type" value="Genomic_DNA"/>
</dbReference>
<evidence type="ECO:0000313" key="1">
    <source>
        <dbReference type="EMBL" id="GAQ16185.1"/>
    </source>
</evidence>
<accession>A0A0U9H3C9</accession>
<reference evidence="1 2" key="2">
    <citation type="journal article" date="2016" name="Genome Announc.">
        <title>Draft Genome Sequence of Oceanobacillus picturae Heshi-B3, Isolated from Fermented Rice Bran in a Traditional Japanese Seafood Dish.</title>
        <authorList>
            <person name="Akuzawa S."/>
            <person name="Nagaoka J."/>
            <person name="Kanekatsu M."/>
            <person name="Kanesaki Y."/>
            <person name="Suzuki T."/>
        </authorList>
    </citation>
    <scope>NUCLEOTIDE SEQUENCE [LARGE SCALE GENOMIC DNA]</scope>
    <source>
        <strain evidence="1 2">Heshi-B3</strain>
    </source>
</reference>
<dbReference type="Proteomes" id="UP000052946">
    <property type="component" value="Unassembled WGS sequence"/>
</dbReference>
<evidence type="ECO:0000313" key="2">
    <source>
        <dbReference type="Proteomes" id="UP000052946"/>
    </source>
</evidence>
<protein>
    <submittedName>
        <fullName evidence="1">Uncharacterized protein</fullName>
    </submittedName>
</protein>
<organism evidence="1 2">
    <name type="scientific">Oceanobacillus picturae</name>
    <dbReference type="NCBI Taxonomy" id="171693"/>
    <lineage>
        <taxon>Bacteria</taxon>
        <taxon>Bacillati</taxon>
        <taxon>Bacillota</taxon>
        <taxon>Bacilli</taxon>
        <taxon>Bacillales</taxon>
        <taxon>Bacillaceae</taxon>
        <taxon>Oceanobacillus</taxon>
    </lineage>
</organism>
<reference evidence="2" key="1">
    <citation type="submission" date="2015-07" db="EMBL/GenBank/DDBJ databases">
        <title>Draft Genome Sequence of Oceanobacillus picturae Heshi-B3 that Was Isolated from Fermented Rice Bran with Aging Salted Mackerel, Which Was Named Heshiko as Traditional Fermented Seafood in Japan.</title>
        <authorList>
            <person name="Akuzawa S."/>
            <person name="Nakagawa J."/>
            <person name="Kanekatsu T."/>
            <person name="Kanesaki Y."/>
            <person name="Suzuki T."/>
        </authorList>
    </citation>
    <scope>NUCLEOTIDE SEQUENCE [LARGE SCALE GENOMIC DNA]</scope>
    <source>
        <strain evidence="2">Heshi-B3</strain>
    </source>
</reference>
<dbReference type="AlphaFoldDB" id="A0A0U9H3C9"/>
<name>A0A0U9H3C9_9BACI</name>
<gene>
    <name evidence="1" type="ORF">OPHB3_0101</name>
</gene>
<sequence>MIKWDASLGRPVVSQYKDIAEKKWEKRLYYKVALKITFGATNFILNNHNVI</sequence>
<proteinExistence type="predicted"/>
<comment type="caution">
    <text evidence="1">The sequence shown here is derived from an EMBL/GenBank/DDBJ whole genome shotgun (WGS) entry which is preliminary data.</text>
</comment>